<dbReference type="EMBL" id="JARBDR010000021">
    <property type="protein sequence ID" value="KAJ8321579.1"/>
    <property type="molecule type" value="Genomic_DNA"/>
</dbReference>
<feature type="coiled-coil region" evidence="1">
    <location>
        <begin position="1"/>
        <end position="32"/>
    </location>
</feature>
<name>A0ABQ9FWF1_TEGGR</name>
<accession>A0ABQ9FWF1</accession>
<evidence type="ECO:0000313" key="2">
    <source>
        <dbReference type="EMBL" id="KAJ8321579.1"/>
    </source>
</evidence>
<dbReference type="SUPFAM" id="SSF63825">
    <property type="entry name" value="YWTD domain"/>
    <property type="match status" value="1"/>
</dbReference>
<sequence>MTEREERLKEIMSELNQLIQQCERKLKERNIEMVTFVSDVMQRVDKYTPCKQPHKSPPNLITRDEDDQELKDLLGHLDMRTKQEVNKPLQLNRNIASALLTIDVKIISIISIPGFNVYDAAVSTTGDLYVTEFGGITVKKITRDNKFTDIYTARGNYVTQGITVTDTGNVLVFFAYNNSKIVEITTIGKHIRTIQYDPVDNKQLFDNPLLICTNINGDIIVTDDDKIVVVNKQG</sequence>
<evidence type="ECO:0000256" key="1">
    <source>
        <dbReference type="SAM" id="Coils"/>
    </source>
</evidence>
<dbReference type="InterPro" id="IPR011042">
    <property type="entry name" value="6-blade_b-propeller_TolB-like"/>
</dbReference>
<dbReference type="Proteomes" id="UP001217089">
    <property type="component" value="Unassembled WGS sequence"/>
</dbReference>
<proteinExistence type="predicted"/>
<organism evidence="2 3">
    <name type="scientific">Tegillarca granosa</name>
    <name type="common">Malaysian cockle</name>
    <name type="synonym">Anadara granosa</name>
    <dbReference type="NCBI Taxonomy" id="220873"/>
    <lineage>
        <taxon>Eukaryota</taxon>
        <taxon>Metazoa</taxon>
        <taxon>Spiralia</taxon>
        <taxon>Lophotrochozoa</taxon>
        <taxon>Mollusca</taxon>
        <taxon>Bivalvia</taxon>
        <taxon>Autobranchia</taxon>
        <taxon>Pteriomorphia</taxon>
        <taxon>Arcoida</taxon>
        <taxon>Arcoidea</taxon>
        <taxon>Arcidae</taxon>
        <taxon>Tegillarca</taxon>
    </lineage>
</organism>
<dbReference type="Gene3D" id="2.120.10.30">
    <property type="entry name" value="TolB, C-terminal domain"/>
    <property type="match status" value="1"/>
</dbReference>
<keyword evidence="3" id="KW-1185">Reference proteome</keyword>
<protein>
    <submittedName>
        <fullName evidence="2">Uncharacterized protein</fullName>
    </submittedName>
</protein>
<keyword evidence="1" id="KW-0175">Coiled coil</keyword>
<gene>
    <name evidence="2" type="ORF">KUTeg_000870</name>
</gene>
<reference evidence="2 3" key="1">
    <citation type="submission" date="2022-12" db="EMBL/GenBank/DDBJ databases">
        <title>Chromosome-level genome of Tegillarca granosa.</title>
        <authorList>
            <person name="Kim J."/>
        </authorList>
    </citation>
    <scope>NUCLEOTIDE SEQUENCE [LARGE SCALE GENOMIC DNA]</scope>
    <source>
        <strain evidence="2">Teg-2019</strain>
        <tissue evidence="2">Adductor muscle</tissue>
    </source>
</reference>
<evidence type="ECO:0000313" key="3">
    <source>
        <dbReference type="Proteomes" id="UP001217089"/>
    </source>
</evidence>
<comment type="caution">
    <text evidence="2">The sequence shown here is derived from an EMBL/GenBank/DDBJ whole genome shotgun (WGS) entry which is preliminary data.</text>
</comment>